<organism evidence="1 2">
    <name type="scientific">Devosia insulae DS-56</name>
    <dbReference type="NCBI Taxonomy" id="1116389"/>
    <lineage>
        <taxon>Bacteria</taxon>
        <taxon>Pseudomonadati</taxon>
        <taxon>Pseudomonadota</taxon>
        <taxon>Alphaproteobacteria</taxon>
        <taxon>Hyphomicrobiales</taxon>
        <taxon>Devosiaceae</taxon>
        <taxon>Devosia</taxon>
    </lineage>
</organism>
<dbReference type="RefSeq" id="WP_069911483.1">
    <property type="nucleotide sequence ID" value="NZ_LAJE02000300.1"/>
</dbReference>
<evidence type="ECO:0000313" key="1">
    <source>
        <dbReference type="EMBL" id="OEO29236.1"/>
    </source>
</evidence>
<accession>A0A1E5XKV1</accession>
<name>A0A1E5XKV1_9HYPH</name>
<comment type="caution">
    <text evidence="1">The sequence shown here is derived from an EMBL/GenBank/DDBJ whole genome shotgun (WGS) entry which is preliminary data.</text>
</comment>
<protein>
    <submittedName>
        <fullName evidence="1">Uncharacterized protein</fullName>
    </submittedName>
</protein>
<keyword evidence="2" id="KW-1185">Reference proteome</keyword>
<reference evidence="1 2" key="1">
    <citation type="journal article" date="2015" name="Genome Announc.">
        <title>Genome Assemblies of Three Soil-Associated Devosia species: D. insulae, D. limi, and D. soli.</title>
        <authorList>
            <person name="Hassan Y.I."/>
            <person name="Lepp D."/>
            <person name="Zhou T."/>
        </authorList>
    </citation>
    <scope>NUCLEOTIDE SEQUENCE [LARGE SCALE GENOMIC DNA]</scope>
    <source>
        <strain evidence="1 2">DS-56</strain>
    </source>
</reference>
<dbReference type="EMBL" id="LAJE02000300">
    <property type="protein sequence ID" value="OEO29236.1"/>
    <property type="molecule type" value="Genomic_DNA"/>
</dbReference>
<proteinExistence type="predicted"/>
<evidence type="ECO:0000313" key="2">
    <source>
        <dbReference type="Proteomes" id="UP000095463"/>
    </source>
</evidence>
<dbReference type="AlphaFoldDB" id="A0A1E5XKV1"/>
<gene>
    <name evidence="1" type="ORF">VW23_026555</name>
</gene>
<dbReference type="Proteomes" id="UP000095463">
    <property type="component" value="Unassembled WGS sequence"/>
</dbReference>
<dbReference type="OrthoDB" id="7950728at2"/>
<sequence>MLDLLEKRHAAKAPELTGLTVGDVIAMLETFDPSAPLMVQGESGGFEEVLGFRTTGVVLNVNSAEGFGPHDLPDDGARADLVAVVLRAAER</sequence>